<gene>
    <name evidence="7" type="ORF">GCM10010831_04550</name>
</gene>
<dbReference type="GO" id="GO:0016020">
    <property type="term" value="C:membrane"/>
    <property type="evidence" value="ECO:0007669"/>
    <property type="project" value="UniProtKB-SubCell"/>
</dbReference>
<evidence type="ECO:0000256" key="2">
    <source>
        <dbReference type="ARBA" id="ARBA00022692"/>
    </source>
</evidence>
<dbReference type="Proteomes" id="UP000599688">
    <property type="component" value="Unassembled WGS sequence"/>
</dbReference>
<feature type="domain" description="Methylamine utilisation protein MauE" evidence="6">
    <location>
        <begin position="3"/>
        <end position="137"/>
    </location>
</feature>
<protein>
    <recommendedName>
        <fullName evidence="6">Methylamine utilisation protein MauE domain-containing protein</fullName>
    </recommendedName>
</protein>
<evidence type="ECO:0000256" key="3">
    <source>
        <dbReference type="ARBA" id="ARBA00022989"/>
    </source>
</evidence>
<evidence type="ECO:0000256" key="1">
    <source>
        <dbReference type="ARBA" id="ARBA00004141"/>
    </source>
</evidence>
<keyword evidence="4 5" id="KW-0472">Membrane</keyword>
<dbReference type="Pfam" id="PF07291">
    <property type="entry name" value="MauE"/>
    <property type="match status" value="1"/>
</dbReference>
<keyword evidence="2 5" id="KW-0812">Transmembrane</keyword>
<evidence type="ECO:0000313" key="7">
    <source>
        <dbReference type="EMBL" id="GGE06012.1"/>
    </source>
</evidence>
<feature type="transmembrane region" description="Helical" evidence="5">
    <location>
        <begin position="82"/>
        <end position="101"/>
    </location>
</feature>
<dbReference type="RefSeq" id="WP_188405140.1">
    <property type="nucleotide sequence ID" value="NZ_BMGL01000002.1"/>
</dbReference>
<keyword evidence="3 5" id="KW-1133">Transmembrane helix</keyword>
<feature type="transmembrane region" description="Helical" evidence="5">
    <location>
        <begin position="7"/>
        <end position="25"/>
    </location>
</feature>
<feature type="transmembrane region" description="Helical" evidence="5">
    <location>
        <begin position="53"/>
        <end position="75"/>
    </location>
</feature>
<dbReference type="NCBIfam" id="NF045576">
    <property type="entry name" value="BT_3928_fam"/>
    <property type="match status" value="1"/>
</dbReference>
<dbReference type="InterPro" id="IPR009908">
    <property type="entry name" value="Methylamine_util_MauE"/>
</dbReference>
<comment type="subcellular location">
    <subcellularLocation>
        <location evidence="1">Membrane</location>
        <topology evidence="1">Multi-pass membrane protein</topology>
    </subcellularLocation>
</comment>
<dbReference type="EMBL" id="BMGL01000002">
    <property type="protein sequence ID" value="GGE06012.1"/>
    <property type="molecule type" value="Genomic_DNA"/>
</dbReference>
<accession>A0A916ZNF7</accession>
<dbReference type="AlphaFoldDB" id="A0A916ZNF7"/>
<reference evidence="7 8" key="1">
    <citation type="journal article" date="2014" name="Int. J. Syst. Evol. Microbiol.">
        <title>Complete genome sequence of Corynebacterium casei LMG S-19264T (=DSM 44701T), isolated from a smear-ripened cheese.</title>
        <authorList>
            <consortium name="US DOE Joint Genome Institute (JGI-PGF)"/>
            <person name="Walter F."/>
            <person name="Albersmeier A."/>
            <person name="Kalinowski J."/>
            <person name="Ruckert C."/>
        </authorList>
    </citation>
    <scope>NUCLEOTIDE SEQUENCE [LARGE SCALE GENOMIC DNA]</scope>
    <source>
        <strain evidence="7 8">CGMCC 1.12925</strain>
    </source>
</reference>
<organism evidence="7 8">
    <name type="scientific">Psychroflexus salis</name>
    <dbReference type="NCBI Taxonomy" id="1526574"/>
    <lineage>
        <taxon>Bacteria</taxon>
        <taxon>Pseudomonadati</taxon>
        <taxon>Bacteroidota</taxon>
        <taxon>Flavobacteriia</taxon>
        <taxon>Flavobacteriales</taxon>
        <taxon>Flavobacteriaceae</taxon>
        <taxon>Psychroflexus</taxon>
    </lineage>
</organism>
<proteinExistence type="predicted"/>
<keyword evidence="8" id="KW-1185">Reference proteome</keyword>
<dbReference type="GO" id="GO:0030416">
    <property type="term" value="P:methylamine metabolic process"/>
    <property type="evidence" value="ECO:0007669"/>
    <property type="project" value="InterPro"/>
</dbReference>
<name>A0A916ZNF7_9FLAO</name>
<evidence type="ECO:0000256" key="5">
    <source>
        <dbReference type="SAM" id="Phobius"/>
    </source>
</evidence>
<evidence type="ECO:0000313" key="8">
    <source>
        <dbReference type="Proteomes" id="UP000599688"/>
    </source>
</evidence>
<evidence type="ECO:0000259" key="6">
    <source>
        <dbReference type="Pfam" id="PF07291"/>
    </source>
</evidence>
<feature type="transmembrane region" description="Helical" evidence="5">
    <location>
        <begin position="121"/>
        <end position="138"/>
    </location>
</feature>
<sequence length="365" mass="42200">MKNAIVQFARIFVGVLFIFSGFIKLNDPIGFSYKLEEYFGEGVLNLEFLIPHALLLALFIVIYEMLLGVTLLLGIAKKVTNWSLLLMIVFFTFLTFYSAYFNKVTDCGCFGDAIPLTPWQSFYKDVILLILILILFFNQKLIKPLFSEKLNWGLFGVIFIFSFWFGNYVLNHLPYFDFRAYKISTNIPENMKIPEDAPQAEYRYDWKFNINGEEEVISNQGSYPEIAGEFIEVNTVLVDEGFVPKIKDFGFYKKGEDYTEEILSEPKLLVISAYNLSKSENDAWQNIQKVIEKAEQKNFKVIGLSASGDEAIQKLQKEHNIQIPFYFTDETAIKTIVRSNPGILIIEDAVIKQKWHWNDSDQTKL</sequence>
<feature type="transmembrane region" description="Helical" evidence="5">
    <location>
        <begin position="150"/>
        <end position="170"/>
    </location>
</feature>
<evidence type="ECO:0000256" key="4">
    <source>
        <dbReference type="ARBA" id="ARBA00023136"/>
    </source>
</evidence>
<comment type="caution">
    <text evidence="7">The sequence shown here is derived from an EMBL/GenBank/DDBJ whole genome shotgun (WGS) entry which is preliminary data.</text>
</comment>